<dbReference type="Pfam" id="PF07963">
    <property type="entry name" value="N_methyl"/>
    <property type="match status" value="1"/>
</dbReference>
<proteinExistence type="inferred from homology"/>
<dbReference type="PANTHER" id="PTHR30093:SF34">
    <property type="entry name" value="PREPILIN PEPTIDASE-DEPENDENT PROTEIN D"/>
    <property type="match status" value="1"/>
</dbReference>
<dbReference type="KEGG" id="emp:EZMO1_0984"/>
<dbReference type="SUPFAM" id="SSF54523">
    <property type="entry name" value="Pili subunits"/>
    <property type="match status" value="1"/>
</dbReference>
<protein>
    <submittedName>
        <fullName evidence="4">Fimbrial protein pilin</fullName>
    </submittedName>
</protein>
<evidence type="ECO:0000256" key="1">
    <source>
        <dbReference type="ARBA" id="ARBA00005233"/>
    </source>
</evidence>
<accession>A0A142B8X2</accession>
<evidence type="ECO:0000256" key="3">
    <source>
        <dbReference type="SAM" id="Phobius"/>
    </source>
</evidence>
<reference evidence="4 5" key="1">
    <citation type="journal article" date="2016" name="Front. Microbiol.">
        <title>Genomic Insight into the Host-Endosymbiont Relationship of Endozoicomonas montiporae CL-33(T) with its Coral Host.</title>
        <authorList>
            <person name="Ding J.-Y."/>
            <person name="Shiu J.-H."/>
            <person name="Chen W.-M."/>
            <person name="Chiang Y.-R."/>
            <person name="Tang S.-L."/>
        </authorList>
    </citation>
    <scope>NUCLEOTIDE SEQUENCE [LARGE SCALE GENOMIC DNA]</scope>
    <source>
        <strain evidence="4 5">CL-33</strain>
    </source>
</reference>
<keyword evidence="3" id="KW-0472">Membrane</keyword>
<dbReference type="PANTHER" id="PTHR30093">
    <property type="entry name" value="GENERAL SECRETION PATHWAY PROTEIN G"/>
    <property type="match status" value="1"/>
</dbReference>
<evidence type="ECO:0000313" key="4">
    <source>
        <dbReference type="EMBL" id="AMO55198.1"/>
    </source>
</evidence>
<dbReference type="AlphaFoldDB" id="A0A142B8X2"/>
<keyword evidence="3" id="KW-1133">Transmembrane helix</keyword>
<organism evidence="4 5">
    <name type="scientific">Endozoicomonas montiporae CL-33</name>
    <dbReference type="NCBI Taxonomy" id="570277"/>
    <lineage>
        <taxon>Bacteria</taxon>
        <taxon>Pseudomonadati</taxon>
        <taxon>Pseudomonadota</taxon>
        <taxon>Gammaproteobacteria</taxon>
        <taxon>Oceanospirillales</taxon>
        <taxon>Endozoicomonadaceae</taxon>
        <taxon>Endozoicomonas</taxon>
    </lineage>
</organism>
<dbReference type="STRING" id="570277.EZMO1_0984"/>
<dbReference type="Gene3D" id="3.30.700.10">
    <property type="entry name" value="Glycoprotein, Type 4 Pilin"/>
    <property type="match status" value="1"/>
</dbReference>
<evidence type="ECO:0000313" key="5">
    <source>
        <dbReference type="Proteomes" id="UP000071065"/>
    </source>
</evidence>
<feature type="transmembrane region" description="Helical" evidence="3">
    <location>
        <begin position="12"/>
        <end position="31"/>
    </location>
</feature>
<keyword evidence="3" id="KW-0812">Transmembrane</keyword>
<evidence type="ECO:0000256" key="2">
    <source>
        <dbReference type="ARBA" id="ARBA00022481"/>
    </source>
</evidence>
<sequence>MKTRMSANKGFTLIELMIVVAIIGILAAVAIPQYQNYTRNATVNAAIQEASAYKTAISICLQSRSLANCDLGEGGVPAAQTAPTGSIQNPIITDGVDGEASFRITPGGPFDNQSMLMKPNATGNRWVLSCDQGNGAGDGTDLCQNDSVVSFLAQFSS</sequence>
<dbReference type="Proteomes" id="UP000071065">
    <property type="component" value="Chromosome"/>
</dbReference>
<name>A0A142B8X2_9GAMM</name>
<gene>
    <name evidence="4" type="primary">fmm1</name>
    <name evidence="4" type="ORF">EZMO1_0984</name>
</gene>
<dbReference type="PROSITE" id="PS00409">
    <property type="entry name" value="PROKAR_NTER_METHYL"/>
    <property type="match status" value="1"/>
</dbReference>
<dbReference type="OrthoDB" id="5918848at2"/>
<keyword evidence="2" id="KW-0488">Methylation</keyword>
<dbReference type="InterPro" id="IPR045584">
    <property type="entry name" value="Pilin-like"/>
</dbReference>
<dbReference type="EMBL" id="CP013251">
    <property type="protein sequence ID" value="AMO55198.1"/>
    <property type="molecule type" value="Genomic_DNA"/>
</dbReference>
<comment type="similarity">
    <text evidence="1">Belongs to the N-Me-Phe pilin family.</text>
</comment>
<dbReference type="PATRIC" id="fig|570277.3.peg.1072"/>
<dbReference type="NCBIfam" id="TIGR02532">
    <property type="entry name" value="IV_pilin_GFxxxE"/>
    <property type="match status" value="1"/>
</dbReference>
<dbReference type="InterPro" id="IPR012902">
    <property type="entry name" value="N_methyl_site"/>
</dbReference>